<keyword evidence="8" id="KW-1185">Reference proteome</keyword>
<evidence type="ECO:0000259" key="6">
    <source>
        <dbReference type="PROSITE" id="PS50949"/>
    </source>
</evidence>
<sequence>MIGLMIPLAGRVSGGRLVSLLGQWRDQGGRQGSAALAAGIRLLMFDGQLPPGTTLPAERELAAALGVSRTLVAAAWDLLRDDGLIVSRRGSGSRTTLPAAPPHTPFPERNQPIDFATAAPAALPGVGLAVDAVRGAFALELAGHGYLGFGLDVLRERLAARFTVRGLPTTPDQILVVNGAHHGLALVLSAMTGPGDRVLVEQPTYTNALETIRAAHVTPVPVTMPEEGWDLDGMEAVLRQAAPRLAYLIVDFHNPTGRRLDAPGRERLAALLRRARTHAVVDETLVELDLDGDPLDGPPPMAAFAPNQVITVGSASKSHWGGLRLGWVRATEEVIGRLAASRRAFDLGSPVFEQLVLAELYADPEPMLRQRRAEMAHTRSVLVDAVRAHCPDWTFEVPRGGLSLWCGLPAPIGTRIAVAAQNVGVRVAPAARFSVHGGLERRLRLPFTLPPPLLVEGVRRVAGVAAGVTGSSGTLGSDGLIPVA</sequence>
<gene>
    <name evidence="7" type="ORF">CLV40_119101</name>
</gene>
<dbReference type="CDD" id="cd07377">
    <property type="entry name" value="WHTH_GntR"/>
    <property type="match status" value="1"/>
</dbReference>
<dbReference type="InterPro" id="IPR015421">
    <property type="entry name" value="PyrdxlP-dep_Trfase_major"/>
</dbReference>
<keyword evidence="5" id="KW-0804">Transcription</keyword>
<dbReference type="SUPFAM" id="SSF53383">
    <property type="entry name" value="PLP-dependent transferases"/>
    <property type="match status" value="1"/>
</dbReference>
<evidence type="ECO:0000313" key="7">
    <source>
        <dbReference type="EMBL" id="PPK64534.1"/>
    </source>
</evidence>
<dbReference type="AlphaFoldDB" id="A0A2S6GH24"/>
<proteinExistence type="inferred from homology"/>
<comment type="caution">
    <text evidence="7">The sequence shown here is derived from an EMBL/GenBank/DDBJ whole genome shotgun (WGS) entry which is preliminary data.</text>
</comment>
<dbReference type="CDD" id="cd00609">
    <property type="entry name" value="AAT_like"/>
    <property type="match status" value="1"/>
</dbReference>
<dbReference type="GO" id="GO:0003677">
    <property type="term" value="F:DNA binding"/>
    <property type="evidence" value="ECO:0007669"/>
    <property type="project" value="UniProtKB-KW"/>
</dbReference>
<dbReference type="Gene3D" id="1.10.10.10">
    <property type="entry name" value="Winged helix-like DNA-binding domain superfamily/Winged helix DNA-binding domain"/>
    <property type="match status" value="1"/>
</dbReference>
<dbReference type="PRINTS" id="PR00035">
    <property type="entry name" value="HTHGNTR"/>
</dbReference>
<dbReference type="SUPFAM" id="SSF46785">
    <property type="entry name" value="Winged helix' DNA-binding domain"/>
    <property type="match status" value="1"/>
</dbReference>
<dbReference type="Pfam" id="PF00392">
    <property type="entry name" value="GntR"/>
    <property type="match status" value="1"/>
</dbReference>
<evidence type="ECO:0000256" key="2">
    <source>
        <dbReference type="ARBA" id="ARBA00022898"/>
    </source>
</evidence>
<dbReference type="Gene3D" id="3.90.1150.10">
    <property type="entry name" value="Aspartate Aminotransferase, domain 1"/>
    <property type="match status" value="1"/>
</dbReference>
<dbReference type="SMART" id="SM00345">
    <property type="entry name" value="HTH_GNTR"/>
    <property type="match status" value="1"/>
</dbReference>
<dbReference type="GO" id="GO:0003700">
    <property type="term" value="F:DNA-binding transcription factor activity"/>
    <property type="evidence" value="ECO:0007669"/>
    <property type="project" value="InterPro"/>
</dbReference>
<dbReference type="GO" id="GO:0030170">
    <property type="term" value="F:pyridoxal phosphate binding"/>
    <property type="evidence" value="ECO:0007669"/>
    <property type="project" value="InterPro"/>
</dbReference>
<accession>A0A2S6GH24</accession>
<dbReference type="EMBL" id="PTIX01000019">
    <property type="protein sequence ID" value="PPK64534.1"/>
    <property type="molecule type" value="Genomic_DNA"/>
</dbReference>
<dbReference type="PROSITE" id="PS50949">
    <property type="entry name" value="HTH_GNTR"/>
    <property type="match status" value="1"/>
</dbReference>
<evidence type="ECO:0000313" key="8">
    <source>
        <dbReference type="Proteomes" id="UP000239203"/>
    </source>
</evidence>
<keyword evidence="2" id="KW-0663">Pyridoxal phosphate</keyword>
<dbReference type="InterPro" id="IPR015424">
    <property type="entry name" value="PyrdxlP-dep_Trfase"/>
</dbReference>
<dbReference type="PANTHER" id="PTHR46577">
    <property type="entry name" value="HTH-TYPE TRANSCRIPTIONAL REGULATORY PROTEIN GABR"/>
    <property type="match status" value="1"/>
</dbReference>
<keyword evidence="4 7" id="KW-0238">DNA-binding</keyword>
<evidence type="ECO:0000256" key="4">
    <source>
        <dbReference type="ARBA" id="ARBA00023125"/>
    </source>
</evidence>
<evidence type="ECO:0000256" key="1">
    <source>
        <dbReference type="ARBA" id="ARBA00005384"/>
    </source>
</evidence>
<keyword evidence="3" id="KW-0805">Transcription regulation</keyword>
<dbReference type="InterPro" id="IPR004839">
    <property type="entry name" value="Aminotransferase_I/II_large"/>
</dbReference>
<reference evidence="7 8" key="1">
    <citation type="submission" date="2018-02" db="EMBL/GenBank/DDBJ databases">
        <title>Genomic Encyclopedia of Archaeal and Bacterial Type Strains, Phase II (KMG-II): from individual species to whole genera.</title>
        <authorList>
            <person name="Goeker M."/>
        </authorList>
    </citation>
    <scope>NUCLEOTIDE SEQUENCE [LARGE SCALE GENOMIC DNA]</scope>
    <source>
        <strain evidence="7 8">YU 961-1</strain>
    </source>
</reference>
<feature type="domain" description="HTH gntR-type" evidence="6">
    <location>
        <begin position="30"/>
        <end position="98"/>
    </location>
</feature>
<dbReference type="Pfam" id="PF00155">
    <property type="entry name" value="Aminotran_1_2"/>
    <property type="match status" value="1"/>
</dbReference>
<dbReference type="InterPro" id="IPR036390">
    <property type="entry name" value="WH_DNA-bd_sf"/>
</dbReference>
<dbReference type="InterPro" id="IPR000524">
    <property type="entry name" value="Tscrpt_reg_HTH_GntR"/>
</dbReference>
<dbReference type="Proteomes" id="UP000239203">
    <property type="component" value="Unassembled WGS sequence"/>
</dbReference>
<dbReference type="InterPro" id="IPR036388">
    <property type="entry name" value="WH-like_DNA-bd_sf"/>
</dbReference>
<protein>
    <submittedName>
        <fullName evidence="7">DNA-binding transcriptional MocR family regulator</fullName>
    </submittedName>
</protein>
<evidence type="ECO:0000256" key="3">
    <source>
        <dbReference type="ARBA" id="ARBA00023015"/>
    </source>
</evidence>
<evidence type="ECO:0000256" key="5">
    <source>
        <dbReference type="ARBA" id="ARBA00023163"/>
    </source>
</evidence>
<comment type="similarity">
    <text evidence="1">In the C-terminal section; belongs to the class-I pyridoxal-phosphate-dependent aminotransferase family.</text>
</comment>
<dbReference type="InterPro" id="IPR015422">
    <property type="entry name" value="PyrdxlP-dep_Trfase_small"/>
</dbReference>
<name>A0A2S6GH24_9PSEU</name>
<dbReference type="Gene3D" id="3.40.640.10">
    <property type="entry name" value="Type I PLP-dependent aspartate aminotransferase-like (Major domain)"/>
    <property type="match status" value="1"/>
</dbReference>
<dbReference type="InterPro" id="IPR051446">
    <property type="entry name" value="HTH_trans_reg/aminotransferase"/>
</dbReference>
<dbReference type="PANTHER" id="PTHR46577:SF1">
    <property type="entry name" value="HTH-TYPE TRANSCRIPTIONAL REGULATORY PROTEIN GABR"/>
    <property type="match status" value="1"/>
</dbReference>
<organism evidence="7 8">
    <name type="scientific">Actinokineospora auranticolor</name>
    <dbReference type="NCBI Taxonomy" id="155976"/>
    <lineage>
        <taxon>Bacteria</taxon>
        <taxon>Bacillati</taxon>
        <taxon>Actinomycetota</taxon>
        <taxon>Actinomycetes</taxon>
        <taxon>Pseudonocardiales</taxon>
        <taxon>Pseudonocardiaceae</taxon>
        <taxon>Actinokineospora</taxon>
    </lineage>
</organism>